<sequence length="75" mass="7909">MKPMTFDAWFAKAEGSSVEKVMGAAEPSGSAAPMPVPPEEVSQCVCILMAMIAQSERDQPSGRFCPAPLDLPILG</sequence>
<comment type="caution">
    <text evidence="1">The sequence shown here is derived from an EMBL/GenBank/DDBJ whole genome shotgun (WGS) entry which is preliminary data.</text>
</comment>
<organism evidence="1 2">
    <name type="scientific">Ralstonia pickettii</name>
    <name type="common">Burkholderia pickettii</name>
    <dbReference type="NCBI Taxonomy" id="329"/>
    <lineage>
        <taxon>Bacteria</taxon>
        <taxon>Pseudomonadati</taxon>
        <taxon>Pseudomonadota</taxon>
        <taxon>Betaproteobacteria</taxon>
        <taxon>Burkholderiales</taxon>
        <taxon>Burkholderiaceae</taxon>
        <taxon>Ralstonia</taxon>
    </lineage>
</organism>
<protein>
    <submittedName>
        <fullName evidence="1">Uncharacterized protein</fullName>
    </submittedName>
</protein>
<name>A0AAW4QA23_RALPI</name>
<accession>A0AAW4QA23</accession>
<proteinExistence type="predicted"/>
<dbReference type="Proteomes" id="UP001199322">
    <property type="component" value="Unassembled WGS sequence"/>
</dbReference>
<dbReference type="AlphaFoldDB" id="A0AAW4QA23"/>
<gene>
    <name evidence="1" type="ORF">DEE74_15885</name>
</gene>
<dbReference type="RefSeq" id="WP_182553313.1">
    <property type="nucleotide sequence ID" value="NZ_QGAQ01000014.1"/>
</dbReference>
<reference evidence="1" key="1">
    <citation type="submission" date="2018-06" db="EMBL/GenBank/DDBJ databases">
        <authorList>
            <person name="O'Rourke A."/>
        </authorList>
    </citation>
    <scope>NUCLEOTIDE SEQUENCE</scope>
    <source>
        <strain evidence="1">132550021-3</strain>
    </source>
</reference>
<evidence type="ECO:0000313" key="2">
    <source>
        <dbReference type="Proteomes" id="UP001199322"/>
    </source>
</evidence>
<dbReference type="EMBL" id="QGBI01000014">
    <property type="protein sequence ID" value="MBX3891346.1"/>
    <property type="molecule type" value="Genomic_DNA"/>
</dbReference>
<evidence type="ECO:0000313" key="1">
    <source>
        <dbReference type="EMBL" id="MBX3891346.1"/>
    </source>
</evidence>